<comment type="caution">
    <text evidence="2">The sequence shown here is derived from an EMBL/GenBank/DDBJ whole genome shotgun (WGS) entry which is preliminary data.</text>
</comment>
<sequence>MDENSEKVDKDEALAPFLKFFAPRDSGDGDGVEEKEGEVGVFEEESELDGENEGAENVNVEYYEPKPGDFVVEVVVSVDENKLDVNVGADLLGGAALYDKEMDYLLCDTNYDAEEFMVRGKMGIVKNEAVMGGPVPEGPVVETGTVLFVEVLGRTLRRISWHRVRQIKQLNERTEVRITEMNTGGLLTRIEVGCRMHVQFTRIDEAKNDLVLSEKEAWELLNLEEGTLLEGTVKKIFPNGAQVRIGETNRWYAGFKTYLKIRPAHSFPEFASFEEMLHVCCCAFERSERHKLELTDDDRVGKKALVFSGGKGSHDGERSHSRAAVCFSLTSTVEKNNMLCSKSYFNS</sequence>
<reference evidence="2 3" key="1">
    <citation type="submission" date="2018-10" db="EMBL/GenBank/DDBJ databases">
        <title>A high-quality apple genome assembly.</title>
        <authorList>
            <person name="Hu J."/>
        </authorList>
    </citation>
    <scope>NUCLEOTIDE SEQUENCE [LARGE SCALE GENOMIC DNA]</scope>
    <source>
        <strain evidence="3">cv. HFTH1</strain>
        <tissue evidence="2">Young leaf</tissue>
    </source>
</reference>
<evidence type="ECO:0000256" key="1">
    <source>
        <dbReference type="SAM" id="MobiDB-lite"/>
    </source>
</evidence>
<feature type="compositionally biased region" description="Acidic residues" evidence="1">
    <location>
        <begin position="39"/>
        <end position="53"/>
    </location>
</feature>
<protein>
    <recommendedName>
        <fullName evidence="4">S1 motif domain-containing protein</fullName>
    </recommendedName>
</protein>
<dbReference type="GO" id="GO:0003723">
    <property type="term" value="F:RNA binding"/>
    <property type="evidence" value="ECO:0007669"/>
    <property type="project" value="TreeGrafter"/>
</dbReference>
<dbReference type="EMBL" id="RDQH01000336">
    <property type="protein sequence ID" value="RXH88046.1"/>
    <property type="molecule type" value="Genomic_DNA"/>
</dbReference>
<accession>A0A498IY71</accession>
<keyword evidence="3" id="KW-1185">Reference proteome</keyword>
<evidence type="ECO:0000313" key="2">
    <source>
        <dbReference type="EMBL" id="RXH88046.1"/>
    </source>
</evidence>
<organism evidence="2 3">
    <name type="scientific">Malus domestica</name>
    <name type="common">Apple</name>
    <name type="synonym">Pyrus malus</name>
    <dbReference type="NCBI Taxonomy" id="3750"/>
    <lineage>
        <taxon>Eukaryota</taxon>
        <taxon>Viridiplantae</taxon>
        <taxon>Streptophyta</taxon>
        <taxon>Embryophyta</taxon>
        <taxon>Tracheophyta</taxon>
        <taxon>Spermatophyta</taxon>
        <taxon>Magnoliopsida</taxon>
        <taxon>eudicotyledons</taxon>
        <taxon>Gunneridae</taxon>
        <taxon>Pentapetalae</taxon>
        <taxon>rosids</taxon>
        <taxon>fabids</taxon>
        <taxon>Rosales</taxon>
        <taxon>Rosaceae</taxon>
        <taxon>Amygdaloideae</taxon>
        <taxon>Maleae</taxon>
        <taxon>Malus</taxon>
    </lineage>
</organism>
<evidence type="ECO:0008006" key="4">
    <source>
        <dbReference type="Google" id="ProtNLM"/>
    </source>
</evidence>
<gene>
    <name evidence="2" type="ORF">DVH24_037691</name>
</gene>
<name>A0A498IY71_MALDO</name>
<dbReference type="GO" id="GO:0043489">
    <property type="term" value="P:RNA stabilization"/>
    <property type="evidence" value="ECO:0007669"/>
    <property type="project" value="TreeGrafter"/>
</dbReference>
<feature type="region of interest" description="Disordered" evidence="1">
    <location>
        <begin position="22"/>
        <end position="53"/>
    </location>
</feature>
<dbReference type="PANTHER" id="PTHR15838">
    <property type="entry name" value="NUCLEOLAR PROTEIN OF 40 KDA"/>
    <property type="match status" value="1"/>
</dbReference>
<proteinExistence type="predicted"/>
<dbReference type="STRING" id="3750.A0A498IY71"/>
<dbReference type="PANTHER" id="PTHR15838:SF3">
    <property type="entry name" value="PROTEIN PIGMENT DEFECTIVE 338, CHLOROPLASTIC"/>
    <property type="match status" value="1"/>
</dbReference>
<dbReference type="Proteomes" id="UP000290289">
    <property type="component" value="Chromosome 10"/>
</dbReference>
<dbReference type="AlphaFoldDB" id="A0A498IY71"/>
<evidence type="ECO:0000313" key="3">
    <source>
        <dbReference type="Proteomes" id="UP000290289"/>
    </source>
</evidence>